<dbReference type="GO" id="GO:0005886">
    <property type="term" value="C:plasma membrane"/>
    <property type="evidence" value="ECO:0007669"/>
    <property type="project" value="TreeGrafter"/>
</dbReference>
<evidence type="ECO:0000313" key="10">
    <source>
        <dbReference type="Proteomes" id="UP000591131"/>
    </source>
</evidence>
<evidence type="ECO:0000256" key="1">
    <source>
        <dbReference type="ARBA" id="ARBA00004141"/>
    </source>
</evidence>
<feature type="transmembrane region" description="Helical" evidence="8">
    <location>
        <begin position="85"/>
        <end position="103"/>
    </location>
</feature>
<evidence type="ECO:0000256" key="6">
    <source>
        <dbReference type="ARBA" id="ARBA00023136"/>
    </source>
</evidence>
<dbReference type="EMBL" id="JAAPAO010000055">
    <property type="protein sequence ID" value="KAF4674905.1"/>
    <property type="molecule type" value="Genomic_DNA"/>
</dbReference>
<dbReference type="Proteomes" id="UP000591131">
    <property type="component" value="Unassembled WGS sequence"/>
</dbReference>
<dbReference type="Pfam" id="PF01733">
    <property type="entry name" value="Nucleoside_tran"/>
    <property type="match status" value="1"/>
</dbReference>
<evidence type="ECO:0008006" key="11">
    <source>
        <dbReference type="Google" id="ProtNLM"/>
    </source>
</evidence>
<feature type="compositionally biased region" description="Basic and acidic residues" evidence="7">
    <location>
        <begin position="18"/>
        <end position="28"/>
    </location>
</feature>
<evidence type="ECO:0000256" key="4">
    <source>
        <dbReference type="ARBA" id="ARBA00022692"/>
    </source>
</evidence>
<feature type="transmembrane region" description="Helical" evidence="8">
    <location>
        <begin position="44"/>
        <end position="65"/>
    </location>
</feature>
<dbReference type="OrthoDB" id="427043at2759"/>
<name>A0A7J6MTI1_PERCH</name>
<accession>A0A7J6MTI1</accession>
<evidence type="ECO:0000256" key="5">
    <source>
        <dbReference type="ARBA" id="ARBA00022989"/>
    </source>
</evidence>
<dbReference type="InterPro" id="IPR036259">
    <property type="entry name" value="MFS_trans_sf"/>
</dbReference>
<organism evidence="9 10">
    <name type="scientific">Perkinsus chesapeaki</name>
    <name type="common">Clam parasite</name>
    <name type="synonym">Perkinsus andrewsi</name>
    <dbReference type="NCBI Taxonomy" id="330153"/>
    <lineage>
        <taxon>Eukaryota</taxon>
        <taxon>Sar</taxon>
        <taxon>Alveolata</taxon>
        <taxon>Perkinsozoa</taxon>
        <taxon>Perkinsea</taxon>
        <taxon>Perkinsida</taxon>
        <taxon>Perkinsidae</taxon>
        <taxon>Perkinsus</taxon>
    </lineage>
</organism>
<keyword evidence="5 8" id="KW-1133">Transmembrane helix</keyword>
<comment type="caution">
    <text evidence="9">The sequence shown here is derived from an EMBL/GenBank/DDBJ whole genome shotgun (WGS) entry which is preliminary data.</text>
</comment>
<evidence type="ECO:0000256" key="8">
    <source>
        <dbReference type="SAM" id="Phobius"/>
    </source>
</evidence>
<dbReference type="GO" id="GO:0005337">
    <property type="term" value="F:nucleoside transmembrane transporter activity"/>
    <property type="evidence" value="ECO:0007669"/>
    <property type="project" value="InterPro"/>
</dbReference>
<feature type="transmembrane region" description="Helical" evidence="8">
    <location>
        <begin position="216"/>
        <end position="236"/>
    </location>
</feature>
<feature type="transmembrane region" description="Helical" evidence="8">
    <location>
        <begin position="115"/>
        <end position="136"/>
    </location>
</feature>
<feature type="transmembrane region" description="Helical" evidence="8">
    <location>
        <begin position="182"/>
        <end position="204"/>
    </location>
</feature>
<gene>
    <name evidence="9" type="ORF">FOL47_008494</name>
</gene>
<dbReference type="PANTHER" id="PTHR10332">
    <property type="entry name" value="EQUILIBRATIVE NUCLEOSIDE TRANSPORTER"/>
    <property type="match status" value="1"/>
</dbReference>
<keyword evidence="4 8" id="KW-0812">Transmembrane</keyword>
<dbReference type="PANTHER" id="PTHR10332:SF10">
    <property type="entry name" value="EQUILIBRATIVE NUCLEOSIDE TRANSPORTER 4"/>
    <property type="match status" value="1"/>
</dbReference>
<dbReference type="AlphaFoldDB" id="A0A7J6MTI1"/>
<comment type="similarity">
    <text evidence="2">Belongs to the SLC29A/ENT transporter (TC 2.A.57) family.</text>
</comment>
<reference evidence="9 10" key="1">
    <citation type="submission" date="2020-04" db="EMBL/GenBank/DDBJ databases">
        <title>Perkinsus chesapeaki whole genome sequence.</title>
        <authorList>
            <person name="Bogema D.R."/>
        </authorList>
    </citation>
    <scope>NUCLEOTIDE SEQUENCE [LARGE SCALE GENOMIC DNA]</scope>
    <source>
        <strain evidence="9">ATCC PRA-425</strain>
    </source>
</reference>
<protein>
    <recommendedName>
        <fullName evidence="11">Transporter</fullName>
    </recommendedName>
</protein>
<keyword evidence="3" id="KW-0813">Transport</keyword>
<evidence type="ECO:0000256" key="3">
    <source>
        <dbReference type="ARBA" id="ARBA00022448"/>
    </source>
</evidence>
<evidence type="ECO:0000256" key="2">
    <source>
        <dbReference type="ARBA" id="ARBA00007965"/>
    </source>
</evidence>
<dbReference type="InterPro" id="IPR002259">
    <property type="entry name" value="Eqnu_transpt"/>
</dbReference>
<evidence type="ECO:0000313" key="9">
    <source>
        <dbReference type="EMBL" id="KAF4674905.1"/>
    </source>
</evidence>
<evidence type="ECO:0000256" key="7">
    <source>
        <dbReference type="SAM" id="MobiDB-lite"/>
    </source>
</evidence>
<keyword evidence="6 8" id="KW-0472">Membrane</keyword>
<feature type="transmembrane region" description="Helical" evidence="8">
    <location>
        <begin position="346"/>
        <end position="368"/>
    </location>
</feature>
<proteinExistence type="inferred from homology"/>
<feature type="transmembrane region" description="Helical" evidence="8">
    <location>
        <begin position="278"/>
        <end position="299"/>
    </location>
</feature>
<feature type="transmembrane region" description="Helical" evidence="8">
    <location>
        <begin position="148"/>
        <end position="175"/>
    </location>
</feature>
<feature type="transmembrane region" description="Helical" evidence="8">
    <location>
        <begin position="413"/>
        <end position="440"/>
    </location>
</feature>
<comment type="subcellular location">
    <subcellularLocation>
        <location evidence="1">Membrane</location>
        <topology evidence="1">Multi-pass membrane protein</topology>
    </subcellularLocation>
</comment>
<keyword evidence="10" id="KW-1185">Reference proteome</keyword>
<dbReference type="SUPFAM" id="SSF103473">
    <property type="entry name" value="MFS general substrate transporter"/>
    <property type="match status" value="1"/>
</dbReference>
<feature type="region of interest" description="Disordered" evidence="7">
    <location>
        <begin position="18"/>
        <end position="37"/>
    </location>
</feature>
<feature type="transmembrane region" description="Helical" evidence="8">
    <location>
        <begin position="380"/>
        <end position="401"/>
    </location>
</feature>
<sequence length="442" mass="48846">MSTDVRRRSTITEIREMQGLDAPSKKTSEASSISSEKEKEAPPVTWTLLLQFCIYGFVALAPWNFILTDLVYLDSKFEHGFGSTISIFYGLAVNVAQLFIIFFGNKFTFAPRFDWGCGILAVFNVLLAVVAMTIGTDNPSTNTGLGNALGIVCVILLAFGHAIMESTAFGLAALCPKACMNWVMVGEGIGGVVGWPILLLLNVIFDAGHVERRDEWVCFVFFALTSVVTLAVIPMFRMVTSKHPHMKFVLAVEKDRNKSGSLKERQTRRPVWEILKDVAPMAFCAWSVLTITFICFPSQTMKWQAQGGTQDANNKFIPMVTFTYQIADTVGRFSPNVGLMIPQKPLIGVALGRALFIPLFICTALYPTVKPFYWDWFKHVEMVFFAITNGLTATLCMMYGPQRVPADKAEQEVAGYAMAFSLINGIFIGGLLGTLTVFCLGE</sequence>